<dbReference type="Pfam" id="PF13426">
    <property type="entry name" value="PAS_9"/>
    <property type="match status" value="1"/>
</dbReference>
<dbReference type="Gene3D" id="6.10.340.10">
    <property type="match status" value="1"/>
</dbReference>
<dbReference type="CDD" id="cd01949">
    <property type="entry name" value="GGDEF"/>
    <property type="match status" value="1"/>
</dbReference>
<sequence>MNTSALHKRLSYKQAKATLFVALALGLLFSFIQIGLDIKQSRHSMNDKVSQVIQLVEESAVQAAYNIDQELADRIVGSLIQHTYIQYAEIQLDDKSKLSSALRKPIQLSSLAELWSGSSVIYKIPLTSLYEGKSIGTLLVETDPEAFALDIVDRIVIILSTGFLRNILLAMCLLYVFHRLISRPLTTLSQGLQALKQNHDEHQLSKKVGDENTITSLPTLKGHDDDELGYLVDSFNTLWSSRNQAEQALRSSERFNRDVMNSISDILLICEKDLSIFDVNDQASKSLGYRKPDLIKLNLISICPEQNDDTESMPLEGLFFSQQDCAVETHLLRKDGTLMPVEIKSRHIELSGKHYILALARDISVRKTQEKLIHHLAYYDALTDLPNRSLFQDRLQQTLSKSTRHNEYGALLFLDLDRFKTINDSLGHDIGDELLKEIALRLAKMMRDEDTVARLGGDEFVVLLPELANDLKAAAQNARKITERILHTLSQTIHIGEHTLHISASIGIRLFPEAEVDAKSILKQADTAMYKAKSGGRNTFFFYNANMQVLADQHLSMEKALHSAIDNNELYLNYQPQVNQTHHITGAEVLVRWKNPEHGFVPPDQFIPLAEETGKILSIGAWILHEACSQLAQWEKAKLCPKGFRLAINISPKQFEQTDFISQLINVISSTNVNPYHLELELTEGILVKNLDALTTKMDAIRQMGIALSIDDFGTGYSSLKYLKKMPISQLKIDKSFIADLLTDTNDQAITGTIIAMAHHMQMEIIAEGVEDIPTVEKLTSMGCTHFQGYYFSRPVSAEDCTLLLQQEILPAKA</sequence>
<feature type="domain" description="EAL" evidence="4">
    <location>
        <begin position="554"/>
        <end position="809"/>
    </location>
</feature>
<evidence type="ECO:0000313" key="7">
    <source>
        <dbReference type="Proteomes" id="UP000191418"/>
    </source>
</evidence>
<keyword evidence="2" id="KW-1133">Transmembrane helix</keyword>
<comment type="cofactor">
    <cofactor evidence="1">
        <name>Mg(2+)</name>
        <dbReference type="ChEBI" id="CHEBI:18420"/>
    </cofactor>
</comment>
<feature type="domain" description="GGDEF" evidence="5">
    <location>
        <begin position="407"/>
        <end position="545"/>
    </location>
</feature>
<dbReference type="SMART" id="SM00267">
    <property type="entry name" value="GGDEF"/>
    <property type="match status" value="1"/>
</dbReference>
<dbReference type="PROSITE" id="PS50883">
    <property type="entry name" value="EAL"/>
    <property type="match status" value="1"/>
</dbReference>
<comment type="caution">
    <text evidence="6">The sequence shown here is derived from an EMBL/GenBank/DDBJ whole genome shotgun (WGS) entry which is preliminary data.</text>
</comment>
<dbReference type="SUPFAM" id="SSF55785">
    <property type="entry name" value="PYP-like sensor domain (PAS domain)"/>
    <property type="match status" value="1"/>
</dbReference>
<dbReference type="SUPFAM" id="SSF55073">
    <property type="entry name" value="Nucleotide cyclase"/>
    <property type="match status" value="1"/>
</dbReference>
<dbReference type="Proteomes" id="UP000191418">
    <property type="component" value="Unassembled WGS sequence"/>
</dbReference>
<evidence type="ECO:0000313" key="6">
    <source>
        <dbReference type="EMBL" id="OPX55486.1"/>
    </source>
</evidence>
<dbReference type="InterPro" id="IPR043128">
    <property type="entry name" value="Rev_trsase/Diguanyl_cyclase"/>
</dbReference>
<evidence type="ECO:0000259" key="5">
    <source>
        <dbReference type="PROSITE" id="PS50887"/>
    </source>
</evidence>
<feature type="transmembrane region" description="Helical" evidence="2">
    <location>
        <begin position="17"/>
        <end position="36"/>
    </location>
</feature>
<evidence type="ECO:0000256" key="2">
    <source>
        <dbReference type="SAM" id="Phobius"/>
    </source>
</evidence>
<dbReference type="Gene3D" id="3.30.70.270">
    <property type="match status" value="1"/>
</dbReference>
<dbReference type="Gene3D" id="3.30.450.20">
    <property type="entry name" value="PAS domain"/>
    <property type="match status" value="1"/>
</dbReference>
<dbReference type="FunFam" id="3.30.70.270:FF:000001">
    <property type="entry name" value="Diguanylate cyclase domain protein"/>
    <property type="match status" value="1"/>
</dbReference>
<protein>
    <recommendedName>
        <fullName evidence="8">GGDEF domain-containing protein</fullName>
    </recommendedName>
</protein>
<dbReference type="InterPro" id="IPR000160">
    <property type="entry name" value="GGDEF_dom"/>
</dbReference>
<accession>A0A1T4Q2K8</accession>
<dbReference type="InterPro" id="IPR052155">
    <property type="entry name" value="Biofilm_reg_signaling"/>
</dbReference>
<dbReference type="InterPro" id="IPR000014">
    <property type="entry name" value="PAS"/>
</dbReference>
<feature type="transmembrane region" description="Helical" evidence="2">
    <location>
        <begin position="155"/>
        <end position="177"/>
    </location>
</feature>
<dbReference type="STRING" id="64969.SAMN02745127_01726"/>
<dbReference type="AlphaFoldDB" id="A0A1T4Q2K8"/>
<dbReference type="InterPro" id="IPR035919">
    <property type="entry name" value="EAL_sf"/>
</dbReference>
<dbReference type="SMART" id="SM00052">
    <property type="entry name" value="EAL"/>
    <property type="match status" value="1"/>
</dbReference>
<keyword evidence="2" id="KW-0472">Membrane</keyword>
<dbReference type="RefSeq" id="WP_078745326.1">
    <property type="nucleotide sequence ID" value="NZ_FUXG01000010.1"/>
</dbReference>
<dbReference type="InterPro" id="IPR001633">
    <property type="entry name" value="EAL_dom"/>
</dbReference>
<proteinExistence type="predicted"/>
<keyword evidence="7" id="KW-1185">Reference proteome</keyword>
<dbReference type="PROSITE" id="PS50887">
    <property type="entry name" value="GGDEF"/>
    <property type="match status" value="1"/>
</dbReference>
<dbReference type="InterPro" id="IPR035965">
    <property type="entry name" value="PAS-like_dom_sf"/>
</dbReference>
<dbReference type="PANTHER" id="PTHR44757">
    <property type="entry name" value="DIGUANYLATE CYCLASE DGCP"/>
    <property type="match status" value="1"/>
</dbReference>
<reference evidence="6 7" key="1">
    <citation type="submission" date="2017-01" db="EMBL/GenBank/DDBJ databases">
        <title>Genome Sequencing of a Marine Spirillum, Oceanospirillum multiglobuliferum ATCC 33336, from Japan.</title>
        <authorList>
            <person name="Carney J.G."/>
            <person name="Trachtenberg A.M."/>
            <person name="Rheaume B.A."/>
            <person name="Linnane J.D."/>
            <person name="Pitts N.L."/>
            <person name="Mykles D.L."/>
            <person name="Maclea K.S."/>
        </authorList>
    </citation>
    <scope>NUCLEOTIDE SEQUENCE [LARGE SCALE GENOMIC DNA]</scope>
    <source>
        <strain evidence="6 7">ATCC 33336</strain>
    </source>
</reference>
<evidence type="ECO:0000256" key="1">
    <source>
        <dbReference type="ARBA" id="ARBA00001946"/>
    </source>
</evidence>
<gene>
    <name evidence="6" type="ORF">BTE48_08850</name>
</gene>
<dbReference type="InterPro" id="IPR029787">
    <property type="entry name" value="Nucleotide_cyclase"/>
</dbReference>
<dbReference type="EMBL" id="MTSM01000009">
    <property type="protein sequence ID" value="OPX55486.1"/>
    <property type="molecule type" value="Genomic_DNA"/>
</dbReference>
<dbReference type="OrthoDB" id="9804951at2"/>
<dbReference type="SUPFAM" id="SSF141868">
    <property type="entry name" value="EAL domain-like"/>
    <property type="match status" value="1"/>
</dbReference>
<dbReference type="PANTHER" id="PTHR44757:SF2">
    <property type="entry name" value="BIOFILM ARCHITECTURE MAINTENANCE PROTEIN MBAA"/>
    <property type="match status" value="1"/>
</dbReference>
<dbReference type="NCBIfam" id="TIGR00229">
    <property type="entry name" value="sensory_box"/>
    <property type="match status" value="1"/>
</dbReference>
<keyword evidence="2" id="KW-0812">Transmembrane</keyword>
<dbReference type="NCBIfam" id="TIGR00254">
    <property type="entry name" value="GGDEF"/>
    <property type="match status" value="1"/>
</dbReference>
<organism evidence="6 7">
    <name type="scientific">Oceanospirillum multiglobuliferum</name>
    <dbReference type="NCBI Taxonomy" id="64969"/>
    <lineage>
        <taxon>Bacteria</taxon>
        <taxon>Pseudomonadati</taxon>
        <taxon>Pseudomonadota</taxon>
        <taxon>Gammaproteobacteria</taxon>
        <taxon>Oceanospirillales</taxon>
        <taxon>Oceanospirillaceae</taxon>
        <taxon>Oceanospirillum</taxon>
    </lineage>
</organism>
<dbReference type="GO" id="GO:0003824">
    <property type="term" value="F:catalytic activity"/>
    <property type="evidence" value="ECO:0007669"/>
    <property type="project" value="UniProtKB-ARBA"/>
</dbReference>
<evidence type="ECO:0000259" key="4">
    <source>
        <dbReference type="PROSITE" id="PS50883"/>
    </source>
</evidence>
<dbReference type="Gene3D" id="3.20.20.450">
    <property type="entry name" value="EAL domain"/>
    <property type="match status" value="1"/>
</dbReference>
<dbReference type="CDD" id="cd01948">
    <property type="entry name" value="EAL"/>
    <property type="match status" value="1"/>
</dbReference>
<evidence type="ECO:0000259" key="3">
    <source>
        <dbReference type="PROSITE" id="PS50112"/>
    </source>
</evidence>
<dbReference type="Pfam" id="PF00563">
    <property type="entry name" value="EAL"/>
    <property type="match status" value="1"/>
</dbReference>
<feature type="domain" description="PAS" evidence="3">
    <location>
        <begin position="252"/>
        <end position="295"/>
    </location>
</feature>
<name>A0A1T4Q2K8_9GAMM</name>
<dbReference type="Pfam" id="PF00990">
    <property type="entry name" value="GGDEF"/>
    <property type="match status" value="1"/>
</dbReference>
<dbReference type="PROSITE" id="PS50112">
    <property type="entry name" value="PAS"/>
    <property type="match status" value="1"/>
</dbReference>
<evidence type="ECO:0008006" key="8">
    <source>
        <dbReference type="Google" id="ProtNLM"/>
    </source>
</evidence>